<protein>
    <submittedName>
        <fullName evidence="2">Uncharacterized protein</fullName>
    </submittedName>
</protein>
<sequence length="260" mass="28079">MMKTGNLHNERNEVSHRYVNRNTRNVNTAAKARAAQAKDDRVVAAQEAFKLAQAELKLAKAESNSNSSGRVRTRRKRTSGAATQVDAQGSDPIESPADTALTGDAQPETALLTIENNTATVGSPVDDVPMVPEGESGLEPPSLPAEGETEAASNVPEPFGQDERTRRSTKRTSGRNAVHVDSEPIASASSAGSSRKRKNSVAVADVPPKRLKLGPLKNWGVVRNGEPMSAITFAQNHWSEFVDEYPEYVNSVLVQFFFIV</sequence>
<evidence type="ECO:0000313" key="2">
    <source>
        <dbReference type="EMBL" id="KAK7014829.1"/>
    </source>
</evidence>
<feature type="region of interest" description="Disordered" evidence="1">
    <location>
        <begin position="59"/>
        <end position="104"/>
    </location>
</feature>
<dbReference type="AlphaFoldDB" id="A0AAW0ANR5"/>
<keyword evidence="3" id="KW-1185">Reference proteome</keyword>
<feature type="region of interest" description="Disordered" evidence="1">
    <location>
        <begin position="116"/>
        <end position="202"/>
    </location>
</feature>
<proteinExistence type="predicted"/>
<evidence type="ECO:0000313" key="3">
    <source>
        <dbReference type="Proteomes" id="UP001362999"/>
    </source>
</evidence>
<gene>
    <name evidence="2" type="ORF">R3P38DRAFT_2997787</name>
</gene>
<accession>A0AAW0ANR5</accession>
<evidence type="ECO:0000256" key="1">
    <source>
        <dbReference type="SAM" id="MobiDB-lite"/>
    </source>
</evidence>
<dbReference type="EMBL" id="JAWWNJ010000055">
    <property type="protein sequence ID" value="KAK7014829.1"/>
    <property type="molecule type" value="Genomic_DNA"/>
</dbReference>
<dbReference type="Proteomes" id="UP001362999">
    <property type="component" value="Unassembled WGS sequence"/>
</dbReference>
<name>A0AAW0ANR5_9AGAR</name>
<reference evidence="2 3" key="1">
    <citation type="journal article" date="2024" name="J Genomics">
        <title>Draft genome sequencing and assembly of Favolaschia claudopus CIRM-BRFM 2984 isolated from oak limbs.</title>
        <authorList>
            <person name="Navarro D."/>
            <person name="Drula E."/>
            <person name="Chaduli D."/>
            <person name="Cazenave R."/>
            <person name="Ahrendt S."/>
            <person name="Wang J."/>
            <person name="Lipzen A."/>
            <person name="Daum C."/>
            <person name="Barry K."/>
            <person name="Grigoriev I.V."/>
            <person name="Favel A."/>
            <person name="Rosso M.N."/>
            <person name="Martin F."/>
        </authorList>
    </citation>
    <scope>NUCLEOTIDE SEQUENCE [LARGE SCALE GENOMIC DNA]</scope>
    <source>
        <strain evidence="2 3">CIRM-BRFM 2984</strain>
    </source>
</reference>
<organism evidence="2 3">
    <name type="scientific">Favolaschia claudopus</name>
    <dbReference type="NCBI Taxonomy" id="2862362"/>
    <lineage>
        <taxon>Eukaryota</taxon>
        <taxon>Fungi</taxon>
        <taxon>Dikarya</taxon>
        <taxon>Basidiomycota</taxon>
        <taxon>Agaricomycotina</taxon>
        <taxon>Agaricomycetes</taxon>
        <taxon>Agaricomycetidae</taxon>
        <taxon>Agaricales</taxon>
        <taxon>Marasmiineae</taxon>
        <taxon>Mycenaceae</taxon>
        <taxon>Favolaschia</taxon>
    </lineage>
</organism>
<comment type="caution">
    <text evidence="2">The sequence shown here is derived from an EMBL/GenBank/DDBJ whole genome shotgun (WGS) entry which is preliminary data.</text>
</comment>